<dbReference type="Gene3D" id="3.10.129.10">
    <property type="entry name" value="Hotdog Thioesterase"/>
    <property type="match status" value="1"/>
</dbReference>
<dbReference type="SUPFAM" id="SSF54637">
    <property type="entry name" value="Thioesterase/thiol ester dehydrase-isomerase"/>
    <property type="match status" value="1"/>
</dbReference>
<dbReference type="EMBL" id="QKZT01000003">
    <property type="protein sequence ID" value="PZX55821.1"/>
    <property type="molecule type" value="Genomic_DNA"/>
</dbReference>
<reference evidence="1 2" key="1">
    <citation type="submission" date="2018-06" db="EMBL/GenBank/DDBJ databases">
        <title>Genomic Encyclopedia of Archaeal and Bacterial Type Strains, Phase II (KMG-II): from individual species to whole genera.</title>
        <authorList>
            <person name="Goeker M."/>
        </authorList>
    </citation>
    <scope>NUCLEOTIDE SEQUENCE [LARGE SCALE GENOMIC DNA]</scope>
    <source>
        <strain evidence="1 2">DSM 19830</strain>
    </source>
</reference>
<sequence length="168" mass="18942">MEAKETRIALKSGALAYQKKMSNPLYFWFGMLIKLPSAIFWKFRIKTLDAEKCIVTIPYSWRTQNPFKSIYFAAMAGAAELSTGALCQLAIADLGKHSMLVVDFRAEYYKKANQKITFTCDQGQELLALLGTLQPNDTSKLMMVSTGKNPQGEAVAKFYVTWSFKRKA</sequence>
<proteinExistence type="predicted"/>
<dbReference type="Proteomes" id="UP000248882">
    <property type="component" value="Unassembled WGS sequence"/>
</dbReference>
<gene>
    <name evidence="1" type="ORF">LV85_01046</name>
</gene>
<dbReference type="Pfam" id="PF14539">
    <property type="entry name" value="DUF4442"/>
    <property type="match status" value="1"/>
</dbReference>
<keyword evidence="2" id="KW-1185">Reference proteome</keyword>
<dbReference type="RefSeq" id="WP_111317115.1">
    <property type="nucleotide sequence ID" value="NZ_QKZT01000003.1"/>
</dbReference>
<evidence type="ECO:0000313" key="1">
    <source>
        <dbReference type="EMBL" id="PZX55821.1"/>
    </source>
</evidence>
<dbReference type="InterPro" id="IPR029069">
    <property type="entry name" value="HotDog_dom_sf"/>
</dbReference>
<comment type="caution">
    <text evidence="1">The sequence shown here is derived from an EMBL/GenBank/DDBJ whole genome shotgun (WGS) entry which is preliminary data.</text>
</comment>
<protein>
    <submittedName>
        <fullName evidence="1">Uncharacterized protein DUF4442</fullName>
    </submittedName>
</protein>
<organism evidence="1 2">
    <name type="scientific">Algoriphagus chordae</name>
    <dbReference type="NCBI Taxonomy" id="237019"/>
    <lineage>
        <taxon>Bacteria</taxon>
        <taxon>Pseudomonadati</taxon>
        <taxon>Bacteroidota</taxon>
        <taxon>Cytophagia</taxon>
        <taxon>Cytophagales</taxon>
        <taxon>Cyclobacteriaceae</taxon>
        <taxon>Algoriphagus</taxon>
    </lineage>
</organism>
<evidence type="ECO:0000313" key="2">
    <source>
        <dbReference type="Proteomes" id="UP000248882"/>
    </source>
</evidence>
<dbReference type="OrthoDB" id="9153186at2"/>
<accession>A0A2W7R6Q7</accession>
<dbReference type="InterPro" id="IPR027961">
    <property type="entry name" value="DUF4442"/>
</dbReference>
<dbReference type="AlphaFoldDB" id="A0A2W7R6Q7"/>
<name>A0A2W7R6Q7_9BACT</name>